<accession>A0A1H9LRT9</accession>
<name>A0A1H9LRT9_9GAMM</name>
<dbReference type="GO" id="GO:0034480">
    <property type="term" value="F:phosphatidylcholine phospholipase C activity"/>
    <property type="evidence" value="ECO:0007669"/>
    <property type="project" value="UniProtKB-EC"/>
</dbReference>
<dbReference type="STRING" id="988801.SAMN05216522_11255"/>
<dbReference type="Proteomes" id="UP000242515">
    <property type="component" value="Unassembled WGS sequence"/>
</dbReference>
<evidence type="ECO:0000256" key="3">
    <source>
        <dbReference type="ARBA" id="ARBA00022801"/>
    </source>
</evidence>
<protein>
    <recommendedName>
        <fullName evidence="2">phospholipase C</fullName>
        <ecNumber evidence="2">3.1.4.3</ecNumber>
    </recommendedName>
</protein>
<dbReference type="InterPro" id="IPR017850">
    <property type="entry name" value="Alkaline_phosphatase_core_sf"/>
</dbReference>
<evidence type="ECO:0000256" key="1">
    <source>
        <dbReference type="ARBA" id="ARBA00009717"/>
    </source>
</evidence>
<evidence type="ECO:0000256" key="2">
    <source>
        <dbReference type="ARBA" id="ARBA00012018"/>
    </source>
</evidence>
<proteinExistence type="inferred from homology"/>
<dbReference type="EC" id="3.1.4.3" evidence="2"/>
<keyword evidence="3" id="KW-0378">Hydrolase</keyword>
<evidence type="ECO:0000313" key="5">
    <source>
        <dbReference type="Proteomes" id="UP000242515"/>
    </source>
</evidence>
<dbReference type="EMBL" id="FOGC01000012">
    <property type="protein sequence ID" value="SER14120.1"/>
    <property type="molecule type" value="Genomic_DNA"/>
</dbReference>
<dbReference type="AlphaFoldDB" id="A0A1H9LRT9"/>
<sequence length="207" mass="22864">MKSKKGNATTPENPQRRRLLAGASALGVSSTLLPLGGAQAGQITPSAARPLTDYSAAKQTELLHKHVKNIVVIYAENRSFNNLFANFPGSQQPLHQLSEQATRQVDRDGSPLPHLPPIWKGMVPDPQVVNHKRYHIDQEAKYLTELPNKPFALQGDDQEALPQGVITRDLWHVFYQNQMQINGGKNDRFVAWADAGALTMGYYADSA</sequence>
<evidence type="ECO:0000313" key="4">
    <source>
        <dbReference type="EMBL" id="SER14120.1"/>
    </source>
</evidence>
<dbReference type="PROSITE" id="PS51318">
    <property type="entry name" value="TAT"/>
    <property type="match status" value="1"/>
</dbReference>
<dbReference type="Gene3D" id="3.40.720.10">
    <property type="entry name" value="Alkaline Phosphatase, subunit A"/>
    <property type="match status" value="1"/>
</dbReference>
<reference evidence="5" key="1">
    <citation type="submission" date="2016-10" db="EMBL/GenBank/DDBJ databases">
        <authorList>
            <person name="Varghese N."/>
            <person name="Submissions S."/>
        </authorList>
    </citation>
    <scope>NUCLEOTIDE SEQUENCE [LARGE SCALE GENOMIC DNA]</scope>
    <source>
        <strain evidence="5">8N4</strain>
    </source>
</reference>
<dbReference type="InterPro" id="IPR006311">
    <property type="entry name" value="TAT_signal"/>
</dbReference>
<gene>
    <name evidence="4" type="ORF">SAMN05216522_11255</name>
</gene>
<organism evidence="4 5">
    <name type="scientific">Rosenbergiella nectarea</name>
    <dbReference type="NCBI Taxonomy" id="988801"/>
    <lineage>
        <taxon>Bacteria</taxon>
        <taxon>Pseudomonadati</taxon>
        <taxon>Pseudomonadota</taxon>
        <taxon>Gammaproteobacteria</taxon>
        <taxon>Enterobacterales</taxon>
        <taxon>Erwiniaceae</taxon>
        <taxon>Rosenbergiella</taxon>
    </lineage>
</organism>
<dbReference type="Pfam" id="PF04185">
    <property type="entry name" value="Phosphoesterase"/>
    <property type="match status" value="1"/>
</dbReference>
<comment type="similarity">
    <text evidence="1">Belongs to the bacterial phospholipase C family.</text>
</comment>
<keyword evidence="5" id="KW-1185">Reference proteome</keyword>
<dbReference type="InterPro" id="IPR007312">
    <property type="entry name" value="Phosphoesterase"/>
</dbReference>